<dbReference type="Proteomes" id="UP000030762">
    <property type="component" value="Unassembled WGS sequence"/>
</dbReference>
<dbReference type="AlphaFoldDB" id="T0S3H9"/>
<feature type="region of interest" description="Disordered" evidence="1">
    <location>
        <begin position="266"/>
        <end position="307"/>
    </location>
</feature>
<evidence type="ECO:0000313" key="2">
    <source>
        <dbReference type="EMBL" id="EQC39598.1"/>
    </source>
</evidence>
<proteinExistence type="predicted"/>
<protein>
    <submittedName>
        <fullName evidence="2">Uncharacterized protein</fullName>
    </submittedName>
</protein>
<feature type="compositionally biased region" description="Basic and acidic residues" evidence="1">
    <location>
        <begin position="15"/>
        <end position="24"/>
    </location>
</feature>
<name>T0S3H9_SAPDV</name>
<dbReference type="InParanoid" id="T0S3H9"/>
<feature type="compositionally biased region" description="Low complexity" evidence="1">
    <location>
        <begin position="294"/>
        <end position="307"/>
    </location>
</feature>
<feature type="compositionally biased region" description="Polar residues" evidence="1">
    <location>
        <begin position="39"/>
        <end position="48"/>
    </location>
</feature>
<dbReference type="STRING" id="1156394.T0S3H9"/>
<sequence length="307" mass="34671">MQMGCEIAGSVTIDEQPRRPDTTGRRRRRKKKRNPPTEQPRSSDTVADTSERPPAGKQCTPKGPHRSSRPPKAKGLDAKEPLLFIDQVRELKAREPKIKHRDVPTDPALLEMHQYCKVPVPARLDNWRRATPYEAKILSCVLDGSLPLDCPPEFLYQILQPTALARFWKHMRYNYGHVQFDVPQGANLQLSMGTATLCRLIRPKRAKDAAAADLCRALRDDVHTAWVSDDARHVVLSFNSKAKANRWRGQTAPFQGDLVTLMHHRRPHEPEHESEEVKVEVKVDTASPSPNAPTVVVSTRSVSTRTD</sequence>
<evidence type="ECO:0000256" key="1">
    <source>
        <dbReference type="SAM" id="MobiDB-lite"/>
    </source>
</evidence>
<keyword evidence="3" id="KW-1185">Reference proteome</keyword>
<organism evidence="2 3">
    <name type="scientific">Saprolegnia diclina (strain VS20)</name>
    <dbReference type="NCBI Taxonomy" id="1156394"/>
    <lineage>
        <taxon>Eukaryota</taxon>
        <taxon>Sar</taxon>
        <taxon>Stramenopiles</taxon>
        <taxon>Oomycota</taxon>
        <taxon>Saprolegniomycetes</taxon>
        <taxon>Saprolegniales</taxon>
        <taxon>Saprolegniaceae</taxon>
        <taxon>Saprolegnia</taxon>
    </lineage>
</organism>
<gene>
    <name evidence="2" type="ORF">SDRG_03031</name>
</gene>
<evidence type="ECO:0000313" key="3">
    <source>
        <dbReference type="Proteomes" id="UP000030762"/>
    </source>
</evidence>
<dbReference type="GeneID" id="19943758"/>
<dbReference type="VEuPathDB" id="FungiDB:SDRG_03031"/>
<reference evidence="2 3" key="1">
    <citation type="submission" date="2012-04" db="EMBL/GenBank/DDBJ databases">
        <title>The Genome Sequence of Saprolegnia declina VS20.</title>
        <authorList>
            <consortium name="The Broad Institute Genome Sequencing Platform"/>
            <person name="Russ C."/>
            <person name="Nusbaum C."/>
            <person name="Tyler B."/>
            <person name="van West P."/>
            <person name="Dieguez-Uribeondo J."/>
            <person name="de Bruijn I."/>
            <person name="Tripathy S."/>
            <person name="Jiang R."/>
            <person name="Young S.K."/>
            <person name="Zeng Q."/>
            <person name="Gargeya S."/>
            <person name="Fitzgerald M."/>
            <person name="Haas B."/>
            <person name="Abouelleil A."/>
            <person name="Alvarado L."/>
            <person name="Arachchi H.M."/>
            <person name="Berlin A."/>
            <person name="Chapman S.B."/>
            <person name="Goldberg J."/>
            <person name="Griggs A."/>
            <person name="Gujja S."/>
            <person name="Hansen M."/>
            <person name="Howarth C."/>
            <person name="Imamovic A."/>
            <person name="Larimer J."/>
            <person name="McCowen C."/>
            <person name="Montmayeur A."/>
            <person name="Murphy C."/>
            <person name="Neiman D."/>
            <person name="Pearson M."/>
            <person name="Priest M."/>
            <person name="Roberts A."/>
            <person name="Saif S."/>
            <person name="Shea T."/>
            <person name="Sisk P."/>
            <person name="Sykes S."/>
            <person name="Wortman J."/>
            <person name="Nusbaum C."/>
            <person name="Birren B."/>
        </authorList>
    </citation>
    <scope>NUCLEOTIDE SEQUENCE [LARGE SCALE GENOMIC DNA]</scope>
    <source>
        <strain evidence="2 3">VS20</strain>
    </source>
</reference>
<dbReference type="OrthoDB" id="79510at2759"/>
<dbReference type="RefSeq" id="XP_008606870.1">
    <property type="nucleotide sequence ID" value="XM_008608648.1"/>
</dbReference>
<feature type="region of interest" description="Disordered" evidence="1">
    <location>
        <begin position="1"/>
        <end position="79"/>
    </location>
</feature>
<feature type="compositionally biased region" description="Basic residues" evidence="1">
    <location>
        <begin position="25"/>
        <end position="34"/>
    </location>
</feature>
<accession>T0S3H9</accession>
<feature type="compositionally biased region" description="Basic and acidic residues" evidence="1">
    <location>
        <begin position="268"/>
        <end position="283"/>
    </location>
</feature>
<dbReference type="EMBL" id="JH767138">
    <property type="protein sequence ID" value="EQC39598.1"/>
    <property type="molecule type" value="Genomic_DNA"/>
</dbReference>
<feature type="compositionally biased region" description="Basic residues" evidence="1">
    <location>
        <begin position="63"/>
        <end position="72"/>
    </location>
</feature>